<accession>A0AAE0Z0J4</accession>
<organism evidence="2 3">
    <name type="scientific">Elysia crispata</name>
    <name type="common">lettuce slug</name>
    <dbReference type="NCBI Taxonomy" id="231223"/>
    <lineage>
        <taxon>Eukaryota</taxon>
        <taxon>Metazoa</taxon>
        <taxon>Spiralia</taxon>
        <taxon>Lophotrochozoa</taxon>
        <taxon>Mollusca</taxon>
        <taxon>Gastropoda</taxon>
        <taxon>Heterobranchia</taxon>
        <taxon>Euthyneura</taxon>
        <taxon>Panpulmonata</taxon>
        <taxon>Sacoglossa</taxon>
        <taxon>Placobranchoidea</taxon>
        <taxon>Plakobranchidae</taxon>
        <taxon>Elysia</taxon>
    </lineage>
</organism>
<protein>
    <submittedName>
        <fullName evidence="2">Uncharacterized protein</fullName>
    </submittedName>
</protein>
<keyword evidence="3" id="KW-1185">Reference proteome</keyword>
<evidence type="ECO:0000313" key="3">
    <source>
        <dbReference type="Proteomes" id="UP001283361"/>
    </source>
</evidence>
<dbReference type="AlphaFoldDB" id="A0AAE0Z0J4"/>
<comment type="caution">
    <text evidence="2">The sequence shown here is derived from an EMBL/GenBank/DDBJ whole genome shotgun (WGS) entry which is preliminary data.</text>
</comment>
<feature type="region of interest" description="Disordered" evidence="1">
    <location>
        <begin position="1"/>
        <end position="41"/>
    </location>
</feature>
<reference evidence="2" key="1">
    <citation type="journal article" date="2023" name="G3 (Bethesda)">
        <title>A reference genome for the long-term kleptoplast-retaining sea slug Elysia crispata morphotype clarki.</title>
        <authorList>
            <person name="Eastman K.E."/>
            <person name="Pendleton A.L."/>
            <person name="Shaikh M.A."/>
            <person name="Suttiyut T."/>
            <person name="Ogas R."/>
            <person name="Tomko P."/>
            <person name="Gavelis G."/>
            <person name="Widhalm J.R."/>
            <person name="Wisecaver J.H."/>
        </authorList>
    </citation>
    <scope>NUCLEOTIDE SEQUENCE</scope>
    <source>
        <strain evidence="2">ECLA1</strain>
    </source>
</reference>
<dbReference type="Proteomes" id="UP001283361">
    <property type="component" value="Unassembled WGS sequence"/>
</dbReference>
<sequence length="106" mass="11664">MTPGENTRQVSNLNSQQDTIDDPDSTGMRPSIRFGRDRPSGQKYWSLQHDLGLTHARAANSHPGLHPWRRWHIIAPCLPLPSPLAEMAHHSTMSSAPFTLGGDGTS</sequence>
<proteinExistence type="predicted"/>
<evidence type="ECO:0000256" key="1">
    <source>
        <dbReference type="SAM" id="MobiDB-lite"/>
    </source>
</evidence>
<name>A0AAE0Z0J4_9GAST</name>
<feature type="compositionally biased region" description="Polar residues" evidence="1">
    <location>
        <begin position="1"/>
        <end position="18"/>
    </location>
</feature>
<gene>
    <name evidence="2" type="ORF">RRG08_064712</name>
</gene>
<dbReference type="EMBL" id="JAWDGP010005047">
    <property type="protein sequence ID" value="KAK3760041.1"/>
    <property type="molecule type" value="Genomic_DNA"/>
</dbReference>
<evidence type="ECO:0000313" key="2">
    <source>
        <dbReference type="EMBL" id="KAK3760041.1"/>
    </source>
</evidence>